<proteinExistence type="predicted"/>
<dbReference type="Proteomes" id="UP001163255">
    <property type="component" value="Chromosome"/>
</dbReference>
<dbReference type="NCBIfam" id="NF033819">
    <property type="entry name" value="IS66_TnpB"/>
    <property type="match status" value="1"/>
</dbReference>
<dbReference type="EMBL" id="CP103300">
    <property type="protein sequence ID" value="UYM16328.1"/>
    <property type="molecule type" value="Genomic_DNA"/>
</dbReference>
<evidence type="ECO:0000313" key="1">
    <source>
        <dbReference type="EMBL" id="UYM16328.1"/>
    </source>
</evidence>
<reference evidence="1" key="1">
    <citation type="submission" date="2022-10" db="EMBL/GenBank/DDBJ databases">
        <title>Completed Genome Sequence of two octocoral isolated bacterium, Endozoicomonas euniceicola EF212T and Endozoicomonas gorgoniicola PS125T.</title>
        <authorList>
            <person name="Chiou Y.-J."/>
            <person name="Chen Y.-H."/>
        </authorList>
    </citation>
    <scope>NUCLEOTIDE SEQUENCE</scope>
    <source>
        <strain evidence="1">EF212</strain>
    </source>
</reference>
<dbReference type="InterPro" id="IPR008878">
    <property type="entry name" value="Transposase_IS66_Orf2"/>
</dbReference>
<accession>A0ABY6GU72</accession>
<name>A0ABY6GU72_9GAMM</name>
<evidence type="ECO:0000313" key="2">
    <source>
        <dbReference type="Proteomes" id="UP001163255"/>
    </source>
</evidence>
<sequence length="119" mass="13757">MLSSSELNCPVYLVTGATDMRKSIDGLAMIVSECLELDPLSSSLFVFCNRQRDKIKILRWDGTGFWLYYKRLEKSRFQWPADLHSGHLSLTRQQLNWLLDGLNLEQKQAHKLLSFHSVA</sequence>
<dbReference type="Pfam" id="PF05717">
    <property type="entry name" value="TnpB_IS66"/>
    <property type="match status" value="1"/>
</dbReference>
<gene>
    <name evidence="1" type="primary">tnpB</name>
    <name evidence="1" type="ORF">NX720_26635</name>
</gene>
<protein>
    <submittedName>
        <fullName evidence="1">IS66 family insertion sequence element accessory protein TnpB</fullName>
    </submittedName>
</protein>
<dbReference type="PANTHER" id="PTHR36455:SF1">
    <property type="entry name" value="BLR8292 PROTEIN"/>
    <property type="match status" value="1"/>
</dbReference>
<dbReference type="RefSeq" id="WP_262598627.1">
    <property type="nucleotide sequence ID" value="NZ_CP103300.1"/>
</dbReference>
<dbReference type="PANTHER" id="PTHR36455">
    <property type="match status" value="1"/>
</dbReference>
<organism evidence="1 2">
    <name type="scientific">Endozoicomonas euniceicola</name>
    <dbReference type="NCBI Taxonomy" id="1234143"/>
    <lineage>
        <taxon>Bacteria</taxon>
        <taxon>Pseudomonadati</taxon>
        <taxon>Pseudomonadota</taxon>
        <taxon>Gammaproteobacteria</taxon>
        <taxon>Oceanospirillales</taxon>
        <taxon>Endozoicomonadaceae</taxon>
        <taxon>Endozoicomonas</taxon>
    </lineage>
</organism>
<keyword evidence="2" id="KW-1185">Reference proteome</keyword>